<keyword evidence="6" id="KW-0121">Carboxypeptidase</keyword>
<evidence type="ECO:0000256" key="1">
    <source>
        <dbReference type="ARBA" id="ARBA00004236"/>
    </source>
</evidence>
<dbReference type="PANTHER" id="PTHR32282:SF11">
    <property type="entry name" value="PENICILLIN-BINDING PROTEIN 1B"/>
    <property type="match status" value="1"/>
</dbReference>
<dbReference type="GO" id="GO:0009252">
    <property type="term" value="P:peptidoglycan biosynthetic process"/>
    <property type="evidence" value="ECO:0007669"/>
    <property type="project" value="UniProtKB-KW"/>
</dbReference>
<dbReference type="AlphaFoldDB" id="A0A2G1VVJ8"/>
<dbReference type="InterPro" id="IPR012338">
    <property type="entry name" value="Beta-lactam/transpept-like"/>
</dbReference>
<protein>
    <submittedName>
        <fullName evidence="21">Penicillin-binding protein</fullName>
    </submittedName>
</protein>
<evidence type="ECO:0000256" key="14">
    <source>
        <dbReference type="ARBA" id="ARBA00023268"/>
    </source>
</evidence>
<comment type="catalytic activity">
    <reaction evidence="17">
        <text>[GlcNAc-(1-&gt;4)-Mur2Ac(oyl-L-Ala-gamma-D-Glu-L-Lys-D-Ala-D-Ala)](n)-di-trans,octa-cis-undecaprenyl diphosphate + beta-D-GlcNAc-(1-&gt;4)-Mur2Ac(oyl-L-Ala-gamma-D-Glu-L-Lys-D-Ala-D-Ala)-di-trans,octa-cis-undecaprenyl diphosphate = [GlcNAc-(1-&gt;4)-Mur2Ac(oyl-L-Ala-gamma-D-Glu-L-Lys-D-Ala-D-Ala)](n+1)-di-trans,octa-cis-undecaprenyl diphosphate + di-trans,octa-cis-undecaprenyl diphosphate + H(+)</text>
        <dbReference type="Rhea" id="RHEA:23708"/>
        <dbReference type="Rhea" id="RHEA-COMP:9602"/>
        <dbReference type="Rhea" id="RHEA-COMP:9603"/>
        <dbReference type="ChEBI" id="CHEBI:15378"/>
        <dbReference type="ChEBI" id="CHEBI:58405"/>
        <dbReference type="ChEBI" id="CHEBI:60033"/>
        <dbReference type="ChEBI" id="CHEBI:78435"/>
        <dbReference type="EC" id="2.4.99.28"/>
    </reaction>
</comment>
<evidence type="ECO:0000313" key="21">
    <source>
        <dbReference type="EMBL" id="PHQ30808.1"/>
    </source>
</evidence>
<dbReference type="GO" id="GO:0006508">
    <property type="term" value="P:proteolysis"/>
    <property type="evidence" value="ECO:0007669"/>
    <property type="project" value="UniProtKB-KW"/>
</dbReference>
<keyword evidence="18" id="KW-0812">Transmembrane</keyword>
<keyword evidence="13 18" id="KW-0472">Membrane</keyword>
<keyword evidence="14" id="KW-0511">Multifunctional enzyme</keyword>
<keyword evidence="7" id="KW-0645">Protease</keyword>
<dbReference type="Gene3D" id="1.10.3810.10">
    <property type="entry name" value="Biosynthetic peptidoglycan transglycosylase-like"/>
    <property type="match status" value="1"/>
</dbReference>
<dbReference type="InterPro" id="IPR036950">
    <property type="entry name" value="PBP_transglycosylase"/>
</dbReference>
<keyword evidence="9" id="KW-0808">Transferase</keyword>
<dbReference type="RefSeq" id="WP_099644348.1">
    <property type="nucleotide sequence ID" value="NZ_KZ319287.1"/>
</dbReference>
<evidence type="ECO:0000313" key="22">
    <source>
        <dbReference type="Proteomes" id="UP000229433"/>
    </source>
</evidence>
<feature type="domain" description="Glycosyl transferase family 51" evidence="20">
    <location>
        <begin position="72"/>
        <end position="248"/>
    </location>
</feature>
<dbReference type="GO" id="GO:0005886">
    <property type="term" value="C:plasma membrane"/>
    <property type="evidence" value="ECO:0007669"/>
    <property type="project" value="UniProtKB-SubCell"/>
</dbReference>
<gene>
    <name evidence="21" type="ORF">CJ305_00840</name>
</gene>
<evidence type="ECO:0000256" key="8">
    <source>
        <dbReference type="ARBA" id="ARBA00022676"/>
    </source>
</evidence>
<keyword evidence="11" id="KW-0133">Cell shape</keyword>
<reference evidence="21 22" key="1">
    <citation type="submission" date="2017-08" db="EMBL/GenBank/DDBJ databases">
        <title>The whole genome shortgun sequences of strain Leeuwenhoekiella nanhaiensis G18 from the South China Sea.</title>
        <authorList>
            <person name="Liu Q."/>
        </authorList>
    </citation>
    <scope>NUCLEOTIDE SEQUENCE [LARGE SCALE GENOMIC DNA]</scope>
    <source>
        <strain evidence="21 22">G18</strain>
    </source>
</reference>
<evidence type="ECO:0000256" key="13">
    <source>
        <dbReference type="ARBA" id="ARBA00023136"/>
    </source>
</evidence>
<evidence type="ECO:0000256" key="3">
    <source>
        <dbReference type="ARBA" id="ARBA00007090"/>
    </source>
</evidence>
<evidence type="ECO:0000256" key="7">
    <source>
        <dbReference type="ARBA" id="ARBA00022670"/>
    </source>
</evidence>
<evidence type="ECO:0000256" key="11">
    <source>
        <dbReference type="ARBA" id="ARBA00022960"/>
    </source>
</evidence>
<dbReference type="SUPFAM" id="SSF53955">
    <property type="entry name" value="Lysozyme-like"/>
    <property type="match status" value="1"/>
</dbReference>
<feature type="domain" description="Penicillin-binding protein transpeptidase" evidence="19">
    <location>
        <begin position="441"/>
        <end position="696"/>
    </location>
</feature>
<evidence type="ECO:0000256" key="2">
    <source>
        <dbReference type="ARBA" id="ARBA00004752"/>
    </source>
</evidence>
<dbReference type="GO" id="GO:0009002">
    <property type="term" value="F:serine-type D-Ala-D-Ala carboxypeptidase activity"/>
    <property type="evidence" value="ECO:0007669"/>
    <property type="project" value="UniProtKB-EC"/>
</dbReference>
<sequence>MATPKKKVSKKETKSDFSTYIKGFWILFLGGLGALALVFLLASWGVFGKLPTFEELENPESNLATEILSSDGKTLGKFYNENRTPVKYDDLPQNLIDAVVATEDRRFYEHSGIDVRGTARAVAYLGSKGGASTITQQLAKLLFSDEPSNKLERVIQKVKEWIIAARLERQYTKEEIITMYLNKQDFLFQAVGIRSASKIYFDKEPIELRPEESAVIAAMLKNPRQFNPYREISKDKSLERRNTVLALMAQTDKITEAEKDSLIAMPMKINFSPEGHADGIATYFREYLRAFMADWIQKNPKGKDADGNDEYYNIYRDGLVITTTLDSRMQRFAEQAVTAHMENLQREFDKQNEKNKTAPFRDITVEEEDNIINRAMRNSDRWRKMAARDIDVEQIKASFNKKTDMRVFVWDNGPKEKDTIMTPRDSILYYKRFLRAGLLSMTPQTGEVKAWVGGIDYKHFQYDHVKTGRRQVGSTFKPFLYATAIDQLHLSPCDTIPDNPYCIPAGEMGTQKDWCPVNSSGGYRGMVTLKKALAESINTVSARLMHRVGPNTVIDLIKKLGVDTKEIPAVPSIALGTADLSLFEMVSAYSAFANKGVHVDPQIVSTIVDKNGTVLYQSVPKAQDVLSKESAYVTVNLMEGVTQYGSGARLRSGAINSYVYKNVITGHPYGFTNPIAGKTGTTQNQSDGWFMGMVPNLVTGVWVGGDDRSVHFPTITYGQGATMALPIWASYMKKCYADEDLKISRDAFERPEELSIRIDCSIPAGGSQEIEIPDELDF</sequence>
<comment type="caution">
    <text evidence="21">The sequence shown here is derived from an EMBL/GenBank/DDBJ whole genome shotgun (WGS) entry which is preliminary data.</text>
</comment>
<keyword evidence="22" id="KW-1185">Reference proteome</keyword>
<dbReference type="SUPFAM" id="SSF56601">
    <property type="entry name" value="beta-lactamase/transpeptidase-like"/>
    <property type="match status" value="1"/>
</dbReference>
<dbReference type="Pfam" id="PF00912">
    <property type="entry name" value="Transgly"/>
    <property type="match status" value="1"/>
</dbReference>
<comment type="pathway">
    <text evidence="2">Cell wall biogenesis; peptidoglycan biosynthesis.</text>
</comment>
<dbReference type="InterPro" id="IPR050396">
    <property type="entry name" value="Glycosyltr_51/Transpeptidase"/>
</dbReference>
<evidence type="ECO:0000259" key="19">
    <source>
        <dbReference type="Pfam" id="PF00905"/>
    </source>
</evidence>
<keyword evidence="8" id="KW-0328">Glycosyltransferase</keyword>
<evidence type="ECO:0000256" key="12">
    <source>
        <dbReference type="ARBA" id="ARBA00022984"/>
    </source>
</evidence>
<dbReference type="GO" id="GO:0071555">
    <property type="term" value="P:cell wall organization"/>
    <property type="evidence" value="ECO:0007669"/>
    <property type="project" value="UniProtKB-KW"/>
</dbReference>
<comment type="similarity">
    <text evidence="4">In the N-terminal section; belongs to the glycosyltransferase 51 family.</text>
</comment>
<keyword evidence="15" id="KW-0961">Cell wall biogenesis/degradation</keyword>
<comment type="catalytic activity">
    <reaction evidence="16">
        <text>Preferential cleavage: (Ac)2-L-Lys-D-Ala-|-D-Ala. Also transpeptidation of peptidyl-alanyl moieties that are N-acyl substituents of D-alanine.</text>
        <dbReference type="EC" id="3.4.16.4"/>
    </reaction>
</comment>
<keyword evidence="10" id="KW-0378">Hydrolase</keyword>
<dbReference type="PANTHER" id="PTHR32282">
    <property type="entry name" value="BINDING PROTEIN TRANSPEPTIDASE, PUTATIVE-RELATED"/>
    <property type="match status" value="1"/>
</dbReference>
<dbReference type="GO" id="GO:0008360">
    <property type="term" value="P:regulation of cell shape"/>
    <property type="evidence" value="ECO:0007669"/>
    <property type="project" value="UniProtKB-KW"/>
</dbReference>
<dbReference type="GO" id="GO:0008658">
    <property type="term" value="F:penicillin binding"/>
    <property type="evidence" value="ECO:0007669"/>
    <property type="project" value="InterPro"/>
</dbReference>
<evidence type="ECO:0000256" key="16">
    <source>
        <dbReference type="ARBA" id="ARBA00034000"/>
    </source>
</evidence>
<comment type="subcellular location">
    <subcellularLocation>
        <location evidence="1">Cell membrane</location>
    </subcellularLocation>
</comment>
<evidence type="ECO:0000256" key="6">
    <source>
        <dbReference type="ARBA" id="ARBA00022645"/>
    </source>
</evidence>
<keyword evidence="5" id="KW-1003">Cell membrane</keyword>
<evidence type="ECO:0000256" key="18">
    <source>
        <dbReference type="SAM" id="Phobius"/>
    </source>
</evidence>
<evidence type="ECO:0000259" key="20">
    <source>
        <dbReference type="Pfam" id="PF00912"/>
    </source>
</evidence>
<dbReference type="InterPro" id="IPR023346">
    <property type="entry name" value="Lysozyme-like_dom_sf"/>
</dbReference>
<evidence type="ECO:0000256" key="4">
    <source>
        <dbReference type="ARBA" id="ARBA00007739"/>
    </source>
</evidence>
<dbReference type="Proteomes" id="UP000229433">
    <property type="component" value="Unassembled WGS sequence"/>
</dbReference>
<name>A0A2G1VVJ8_9FLAO</name>
<dbReference type="GO" id="GO:0008955">
    <property type="term" value="F:peptidoglycan glycosyltransferase activity"/>
    <property type="evidence" value="ECO:0007669"/>
    <property type="project" value="UniProtKB-EC"/>
</dbReference>
<evidence type="ECO:0000256" key="9">
    <source>
        <dbReference type="ARBA" id="ARBA00022679"/>
    </source>
</evidence>
<dbReference type="GO" id="GO:0030288">
    <property type="term" value="C:outer membrane-bounded periplasmic space"/>
    <property type="evidence" value="ECO:0007669"/>
    <property type="project" value="TreeGrafter"/>
</dbReference>
<comment type="similarity">
    <text evidence="3">In the C-terminal section; belongs to the transpeptidase family.</text>
</comment>
<dbReference type="Gene3D" id="3.40.710.10">
    <property type="entry name" value="DD-peptidase/beta-lactamase superfamily"/>
    <property type="match status" value="1"/>
</dbReference>
<dbReference type="OrthoDB" id="9766909at2"/>
<organism evidence="21 22">
    <name type="scientific">Leeuwenhoekiella nanhaiensis</name>
    <dbReference type="NCBI Taxonomy" id="1655491"/>
    <lineage>
        <taxon>Bacteria</taxon>
        <taxon>Pseudomonadati</taxon>
        <taxon>Bacteroidota</taxon>
        <taxon>Flavobacteriia</taxon>
        <taxon>Flavobacteriales</taxon>
        <taxon>Flavobacteriaceae</taxon>
        <taxon>Leeuwenhoekiella</taxon>
    </lineage>
</organism>
<dbReference type="InterPro" id="IPR001264">
    <property type="entry name" value="Glyco_trans_51"/>
</dbReference>
<proteinExistence type="inferred from homology"/>
<feature type="transmembrane region" description="Helical" evidence="18">
    <location>
        <begin position="21"/>
        <end position="47"/>
    </location>
</feature>
<evidence type="ECO:0000256" key="10">
    <source>
        <dbReference type="ARBA" id="ARBA00022801"/>
    </source>
</evidence>
<accession>A0A2G1VVJ8</accession>
<keyword evidence="12" id="KW-0573">Peptidoglycan synthesis</keyword>
<evidence type="ECO:0000256" key="15">
    <source>
        <dbReference type="ARBA" id="ARBA00023316"/>
    </source>
</evidence>
<dbReference type="Pfam" id="PF00905">
    <property type="entry name" value="Transpeptidase"/>
    <property type="match status" value="1"/>
</dbReference>
<keyword evidence="18" id="KW-1133">Transmembrane helix</keyword>
<evidence type="ECO:0000256" key="5">
    <source>
        <dbReference type="ARBA" id="ARBA00022475"/>
    </source>
</evidence>
<dbReference type="InterPro" id="IPR001460">
    <property type="entry name" value="PCN-bd_Tpept"/>
</dbReference>
<dbReference type="EMBL" id="NQXA01000001">
    <property type="protein sequence ID" value="PHQ30808.1"/>
    <property type="molecule type" value="Genomic_DNA"/>
</dbReference>
<evidence type="ECO:0000256" key="17">
    <source>
        <dbReference type="ARBA" id="ARBA00049902"/>
    </source>
</evidence>